<organism evidence="1 2">
    <name type="scientific">Moritella viscosa</name>
    <dbReference type="NCBI Taxonomy" id="80854"/>
    <lineage>
        <taxon>Bacteria</taxon>
        <taxon>Pseudomonadati</taxon>
        <taxon>Pseudomonadota</taxon>
        <taxon>Gammaproteobacteria</taxon>
        <taxon>Alteromonadales</taxon>
        <taxon>Moritellaceae</taxon>
        <taxon>Moritella</taxon>
    </lineage>
</organism>
<accession>A0A1L0AEV3</accession>
<proteinExistence type="predicted"/>
<dbReference type="EMBL" id="FPLD01000105">
    <property type="protein sequence ID" value="SGZ13313.1"/>
    <property type="molecule type" value="Genomic_DNA"/>
</dbReference>
<dbReference type="Proteomes" id="UP000183794">
    <property type="component" value="Unassembled WGS sequence"/>
</dbReference>
<dbReference type="AlphaFoldDB" id="A0A1L0AEV3"/>
<sequence length="48" mass="5237">MTFLTVTNLTFLSGTYNSTAHNSNVIMLNTNPFAILEQANGPRSGIYT</sequence>
<name>A0A1L0AEV3_9GAMM</name>
<evidence type="ECO:0000313" key="2">
    <source>
        <dbReference type="Proteomes" id="UP000183794"/>
    </source>
</evidence>
<protein>
    <submittedName>
        <fullName evidence="1">Uncharacterized protein</fullName>
    </submittedName>
</protein>
<evidence type="ECO:0000313" key="1">
    <source>
        <dbReference type="EMBL" id="SGZ13313.1"/>
    </source>
</evidence>
<reference evidence="1 2" key="1">
    <citation type="submission" date="2016-11" db="EMBL/GenBank/DDBJ databases">
        <authorList>
            <person name="Jaros S."/>
            <person name="Januszkiewicz K."/>
            <person name="Wedrychowicz H."/>
        </authorList>
    </citation>
    <scope>NUCLEOTIDE SEQUENCE [LARGE SCALE GENOMIC DNA]</scope>
    <source>
        <strain evidence="1">NVI 5450</strain>
    </source>
</reference>
<gene>
    <name evidence="1" type="ORF">NVI5450_3924</name>
</gene>